<protein>
    <submittedName>
        <fullName evidence="1">Uncharacterized protein</fullName>
    </submittedName>
</protein>
<gene>
    <name evidence="1" type="ORF">HMPREF0636_1075</name>
</gene>
<dbReference type="PATRIC" id="fig|887901.3.peg.231"/>
<evidence type="ECO:0000313" key="2">
    <source>
        <dbReference type="Proteomes" id="UP000023482"/>
    </source>
</evidence>
<dbReference type="AlphaFoldDB" id="Z4WZH7"/>
<proteinExistence type="predicted"/>
<organism evidence="1 2">
    <name type="scientific">Porphyromonas catoniae ATCC 51270</name>
    <dbReference type="NCBI Taxonomy" id="887901"/>
    <lineage>
        <taxon>Bacteria</taxon>
        <taxon>Pseudomonadati</taxon>
        <taxon>Bacteroidota</taxon>
        <taxon>Bacteroidia</taxon>
        <taxon>Bacteroidales</taxon>
        <taxon>Porphyromonadaceae</taxon>
        <taxon>Porphyromonas</taxon>
    </lineage>
</organism>
<dbReference type="EMBL" id="JDFF01000008">
    <property type="protein sequence ID" value="EWC93160.1"/>
    <property type="molecule type" value="Genomic_DNA"/>
</dbReference>
<reference evidence="1 2" key="1">
    <citation type="submission" date="2014-01" db="EMBL/GenBank/DDBJ databases">
        <authorList>
            <person name="Durkin A.S."/>
            <person name="McCorrison J."/>
            <person name="Torralba M."/>
            <person name="Gillis M."/>
            <person name="Haft D.H."/>
            <person name="Methe B."/>
            <person name="Sutton G."/>
            <person name="Nelson K.E."/>
        </authorList>
    </citation>
    <scope>NUCLEOTIDE SEQUENCE [LARGE SCALE GENOMIC DNA]</scope>
    <source>
        <strain evidence="1 2">ATCC 51270</strain>
    </source>
</reference>
<sequence length="94" mass="10408">MIGIQIDHTTGDLYLPEGHMTLGEVREQTAQFLLEGVPGSFGEYPTLGLAVRRMLGAPYDPMFPTSALKMMQYCIIPAERIVPTTEGYGIIFKD</sequence>
<comment type="caution">
    <text evidence="1">The sequence shown here is derived from an EMBL/GenBank/DDBJ whole genome shotgun (WGS) entry which is preliminary data.</text>
</comment>
<accession>Z4WZH7</accession>
<evidence type="ECO:0000313" key="1">
    <source>
        <dbReference type="EMBL" id="EWC93160.1"/>
    </source>
</evidence>
<name>Z4WZH7_9PORP</name>
<dbReference type="Proteomes" id="UP000023482">
    <property type="component" value="Unassembled WGS sequence"/>
</dbReference>
<keyword evidence="2" id="KW-1185">Reference proteome</keyword>
<dbReference type="RefSeq" id="WP_044167917.1">
    <property type="nucleotide sequence ID" value="NZ_JDFF01000008.1"/>
</dbReference>